<protein>
    <submittedName>
        <fullName evidence="3">Uncharacterized protein</fullName>
    </submittedName>
</protein>
<dbReference type="Proteomes" id="UP000777438">
    <property type="component" value="Unassembled WGS sequence"/>
</dbReference>
<reference evidence="3 4" key="1">
    <citation type="journal article" date="2021" name="Nat. Commun.">
        <title>Genetic determinants of endophytism in the Arabidopsis root mycobiome.</title>
        <authorList>
            <person name="Mesny F."/>
            <person name="Miyauchi S."/>
            <person name="Thiergart T."/>
            <person name="Pickel B."/>
            <person name="Atanasova L."/>
            <person name="Karlsson M."/>
            <person name="Huettel B."/>
            <person name="Barry K.W."/>
            <person name="Haridas S."/>
            <person name="Chen C."/>
            <person name="Bauer D."/>
            <person name="Andreopoulos W."/>
            <person name="Pangilinan J."/>
            <person name="LaButti K."/>
            <person name="Riley R."/>
            <person name="Lipzen A."/>
            <person name="Clum A."/>
            <person name="Drula E."/>
            <person name="Henrissat B."/>
            <person name="Kohler A."/>
            <person name="Grigoriev I.V."/>
            <person name="Martin F.M."/>
            <person name="Hacquard S."/>
        </authorList>
    </citation>
    <scope>NUCLEOTIDE SEQUENCE [LARGE SCALE GENOMIC DNA]</scope>
    <source>
        <strain evidence="3 4">MPI-CAGE-CH-0241</strain>
    </source>
</reference>
<dbReference type="OrthoDB" id="5427699at2759"/>
<feature type="compositionally biased region" description="Low complexity" evidence="2">
    <location>
        <begin position="33"/>
        <end position="48"/>
    </location>
</feature>
<evidence type="ECO:0000313" key="3">
    <source>
        <dbReference type="EMBL" id="KAH6874967.1"/>
    </source>
</evidence>
<organism evidence="3 4">
    <name type="scientific">Thelonectria olida</name>
    <dbReference type="NCBI Taxonomy" id="1576542"/>
    <lineage>
        <taxon>Eukaryota</taxon>
        <taxon>Fungi</taxon>
        <taxon>Dikarya</taxon>
        <taxon>Ascomycota</taxon>
        <taxon>Pezizomycotina</taxon>
        <taxon>Sordariomycetes</taxon>
        <taxon>Hypocreomycetidae</taxon>
        <taxon>Hypocreales</taxon>
        <taxon>Nectriaceae</taxon>
        <taxon>Thelonectria</taxon>
    </lineage>
</organism>
<feature type="region of interest" description="Disordered" evidence="2">
    <location>
        <begin position="322"/>
        <end position="364"/>
    </location>
</feature>
<feature type="coiled-coil region" evidence="1">
    <location>
        <begin position="185"/>
        <end position="244"/>
    </location>
</feature>
<feature type="compositionally biased region" description="Basic and acidic residues" evidence="2">
    <location>
        <begin position="344"/>
        <end position="354"/>
    </location>
</feature>
<name>A0A9P8VSN6_9HYPO</name>
<accession>A0A9P8VSN6</accession>
<feature type="region of interest" description="Disordered" evidence="2">
    <location>
        <begin position="387"/>
        <end position="416"/>
    </location>
</feature>
<gene>
    <name evidence="3" type="ORF">B0T10DRAFT_414803</name>
</gene>
<proteinExistence type="predicted"/>
<comment type="caution">
    <text evidence="3">The sequence shown here is derived from an EMBL/GenBank/DDBJ whole genome shotgun (WGS) entry which is preliminary data.</text>
</comment>
<evidence type="ECO:0000256" key="1">
    <source>
        <dbReference type="SAM" id="Coils"/>
    </source>
</evidence>
<evidence type="ECO:0000256" key="2">
    <source>
        <dbReference type="SAM" id="MobiDB-lite"/>
    </source>
</evidence>
<dbReference type="EMBL" id="JAGPYM010000036">
    <property type="protein sequence ID" value="KAH6874967.1"/>
    <property type="molecule type" value="Genomic_DNA"/>
</dbReference>
<feature type="region of interest" description="Disordered" evidence="2">
    <location>
        <begin position="589"/>
        <end position="626"/>
    </location>
</feature>
<sequence length="643" mass="69786">MAAWLSSEAFLPSGAFDVDMNPPFSANLPYRRTSPSPTATPSSSFPPSMNHQNMLPYLNRQHQHVQPGRIPPASSFPINPNDSVPLSLSSLRAAQSTSQKSPPSHLRVDASTYNQTNRLSPSQSVPVSAPERGLPPSSTSPISSIPQYLAGASLSRSVSADAAPPTQQTSVYMVQRLVQQNSLIREAWEAERNYLEANRRRAEEVYQEDRAIMDDVRQVWETEKTSMLREIEGLKERLYRLEGENSTLKSIAVQVTGMVSPIGSQRGCSGDASMESSYFSTLPSQLTSRSQNPSFPNSFTITDPSSLSLGLDGEPRRLHFLSPTSSRMSPTGPPIHAGPLDPRTQPEKSIDKDFLSSPSEESFGPIPIIDVQEIDPKLEGIPIKATAVQKPTFGDEREHAETPPSPTTSPPTDVAHNMDMSQKISIQGPSSGDNTPVVLSDAESQRLTMHAGHTPCHSLSIVPTKSGTETSSIRGPSDAATPSAETTENTSLNTVGETYFDDQPRGNEIWQDGHQDHPVALLNAKEDKPLKGPLMIKNIPAQDEIFWEAVNEKLKPISQGQDALPAVMRNSPESSEFNLDPEEFDAPELILPKSIDPVGGDGSNHAHAESEDDDCETPGKTVEADIPLKFKSTSNFGAPFGAF</sequence>
<feature type="region of interest" description="Disordered" evidence="2">
    <location>
        <begin position="444"/>
        <end position="495"/>
    </location>
</feature>
<keyword evidence="1" id="KW-0175">Coiled coil</keyword>
<feature type="compositionally biased region" description="Polar residues" evidence="2">
    <location>
        <begin position="111"/>
        <end position="126"/>
    </location>
</feature>
<dbReference type="AlphaFoldDB" id="A0A9P8VSN6"/>
<feature type="region of interest" description="Disordered" evidence="2">
    <location>
        <begin position="13"/>
        <end position="143"/>
    </location>
</feature>
<feature type="compositionally biased region" description="Polar residues" evidence="2">
    <location>
        <begin position="76"/>
        <end position="102"/>
    </location>
</feature>
<feature type="compositionally biased region" description="Polar residues" evidence="2">
    <location>
        <begin position="461"/>
        <end position="474"/>
    </location>
</feature>
<feature type="compositionally biased region" description="Polar residues" evidence="2">
    <location>
        <begin position="483"/>
        <end position="495"/>
    </location>
</feature>
<evidence type="ECO:0000313" key="4">
    <source>
        <dbReference type="Proteomes" id="UP000777438"/>
    </source>
</evidence>
<keyword evidence="4" id="KW-1185">Reference proteome</keyword>